<comment type="caution">
    <text evidence="4">The sequence shown here is derived from an EMBL/GenBank/DDBJ whole genome shotgun (WGS) entry which is preliminary data.</text>
</comment>
<protein>
    <recommendedName>
        <fullName evidence="3">SbsA Ig-like domain-containing protein</fullName>
    </recommendedName>
</protein>
<evidence type="ECO:0000256" key="1">
    <source>
        <dbReference type="ARBA" id="ARBA00022729"/>
    </source>
</evidence>
<reference evidence="5" key="1">
    <citation type="submission" date="2017-09" db="EMBL/GenBank/DDBJ databases">
        <title>Depth-based differentiation of microbial function through sediment-hosted aquifers and enrichment of novel symbionts in the deep terrestrial subsurface.</title>
        <authorList>
            <person name="Probst A.J."/>
            <person name="Ladd B."/>
            <person name="Jarett J.K."/>
            <person name="Geller-Mcgrath D.E."/>
            <person name="Sieber C.M.K."/>
            <person name="Emerson J.B."/>
            <person name="Anantharaman K."/>
            <person name="Thomas B.C."/>
            <person name="Malmstrom R."/>
            <person name="Stieglmeier M."/>
            <person name="Klingl A."/>
            <person name="Woyke T."/>
            <person name="Ryan C.M."/>
            <person name="Banfield J.F."/>
        </authorList>
    </citation>
    <scope>NUCLEOTIDE SEQUENCE [LARGE SCALE GENOMIC DNA]</scope>
</reference>
<dbReference type="EMBL" id="PFEU01000018">
    <property type="protein sequence ID" value="PJE76578.1"/>
    <property type="molecule type" value="Genomic_DNA"/>
</dbReference>
<dbReference type="InterPro" id="IPR032812">
    <property type="entry name" value="SbsA_Ig"/>
</dbReference>
<dbReference type="Pfam" id="PF13205">
    <property type="entry name" value="Big_5"/>
    <property type="match status" value="1"/>
</dbReference>
<sequence length="1154" mass="115605">MGLLFLSAVPQLYAATVSVNCTGTSGSPTAVSEADLNADDVTFSDTGGDGYCVLDEPITAASVVLEAGVTMTHVTEDADGVNISTTGDFTIQSGAYIDVSSRGCTAPDIDSDTAGFTPNDSNVCVTGTATYSYANGSGGGGYGGVGGGGKGVTTTSNSGGNTHGSATVPVLLGSSAGRSTYTAGGSGGGLIRLDVGGIFSHNGSLLANGGNGNTFSNNIATGGGSGGAIYVTATTFTGSTGTFSAIGGNGGNNSTADAGGGGGGRIAVVVTTNSFTGLGNEDFSVSGGTAETPAVNGSKGTVFIHETSSDVVTVYHGFDYNGDYSVASWTSDSSATNQYCGGTDATPSVTTTGIISLAGTFVCTHTSVTGLTFTPGDDVTFNGLTFTMSEKDFFTITGSVDVAVTGNSVITSNVKWENLTTFTLDNGSSISANAKGCTAPGGTNTNGYGDNGSNVCLISTGGYGLSPGGGGGGYGGAGGNGVGVTASNGGTTSGSATTPNTFGASSGASTFAAGGAGGGLIRIGTTGTMTINGSLMANGGTGKGFSGNIATGGGSGGSIYLTTEGVYAGSTGAFSASGGNGFNNSTADGGGGGGGRIRVNYGVDSSSYLAGLTAGVVAAGGTGPDTAGEGSEGSLSKNDGYGPSMSISGTDDDDADGQIDTLVVNFTEALDAGTVSSADFSISDGYAIDSVVVSDSAEVTITLVESGTVDTNATPTVTIVGSIDDSAGNSTTSGSRVMVDGSSPAIISISPSDGALGQDSDVRIIVTYSEPISTGTLAYTLSEIPADLVVTWSAGNTVLTLSTSDGYSAGDTITFEITASDDVNSQVISPTPSLVGGDLIFTFDILAGGGAPASGTVAILSPNGGEIITAGSSTTIDWTWTLGTNDARTQLYFSIDGGRSYTLIKDYYNGSVSEYTWIVPVVESTNALVKVTRSENSYVVSDSSNQVFTIQAASTSEGGSTSTDTSTNPEEVVITQPTTGENGLILLPETNRSPFTGEEETVTQGLVIGDVIVGQSYDTVYYLDSDLTRRPFMNAQIFFTWFDSFDEIKTVSDATLSVFALGEPMLPKSGVVLVKIQSDPKVYTVETFEGDISRILLRWIPSEETAISLYGSDWADYVIDLPPTIFTRFETGDQMSDTEELPEVEMKRRIELVV</sequence>
<evidence type="ECO:0000256" key="2">
    <source>
        <dbReference type="SAM" id="MobiDB-lite"/>
    </source>
</evidence>
<keyword evidence="1" id="KW-0732">Signal</keyword>
<dbReference type="InterPro" id="IPR014755">
    <property type="entry name" value="Cu-Rt/internalin_Ig-like"/>
</dbReference>
<organism evidence="4 5">
    <name type="scientific">Candidatus Uhrbacteria bacterium CG10_big_fil_rev_8_21_14_0_10_48_16</name>
    <dbReference type="NCBI Taxonomy" id="1975038"/>
    <lineage>
        <taxon>Bacteria</taxon>
        <taxon>Candidatus Uhriibacteriota</taxon>
    </lineage>
</organism>
<accession>A0A2M8LGL9</accession>
<feature type="domain" description="SbsA Ig-like" evidence="3">
    <location>
        <begin position="742"/>
        <end position="824"/>
    </location>
</feature>
<proteinExistence type="predicted"/>
<gene>
    <name evidence="4" type="ORF">COV05_04385</name>
</gene>
<evidence type="ECO:0000313" key="5">
    <source>
        <dbReference type="Proteomes" id="UP000231436"/>
    </source>
</evidence>
<feature type="region of interest" description="Disordered" evidence="2">
    <location>
        <begin position="623"/>
        <end position="654"/>
    </location>
</feature>
<name>A0A2M8LGL9_9BACT</name>
<evidence type="ECO:0000259" key="3">
    <source>
        <dbReference type="Pfam" id="PF13205"/>
    </source>
</evidence>
<dbReference type="Gene3D" id="2.60.40.1220">
    <property type="match status" value="1"/>
</dbReference>
<evidence type="ECO:0000313" key="4">
    <source>
        <dbReference type="EMBL" id="PJE76578.1"/>
    </source>
</evidence>
<dbReference type="PANTHER" id="PTHR31513">
    <property type="entry name" value="EPHRIN TYPE-B RECEPTOR"/>
    <property type="match status" value="1"/>
</dbReference>
<dbReference type="PANTHER" id="PTHR31513:SF2">
    <property type="entry name" value="MRAZ"/>
    <property type="match status" value="1"/>
</dbReference>
<dbReference type="AlphaFoldDB" id="A0A2M8LGL9"/>
<dbReference type="Proteomes" id="UP000231436">
    <property type="component" value="Unassembled WGS sequence"/>
</dbReference>